<feature type="compositionally biased region" description="Pro residues" evidence="1">
    <location>
        <begin position="135"/>
        <end position="212"/>
    </location>
</feature>
<feature type="region of interest" description="Disordered" evidence="1">
    <location>
        <begin position="118"/>
        <end position="216"/>
    </location>
</feature>
<sequence>MTGLLRENQRRVLRAIDFVMPSARPGEKSVAEAVQRRRRHAIPPTGFPRSRRALLPPPPPAASSASLSLPPPPSLASLHLPPPPPFHLPSLRLHSASLLRLPLPPLPAARGFRCERRRGLGRTPAPSTAPSHIRNPPPHSRIPYPSPSPSFPPFPPNPAPHSPPSSPQPPSPRSPLPSSPPSPLSPPLLPSPLPLPPFAPLPSPPHPSPSLPLPSVGFNEPSEVACRQLRPFPRTTLPLPSLGTRSPHSPVSPTRPSPPDSPVSPPLAPSPLTRPHLLHPFSRSRNSLTTHPPRAGFHTHSYLLLILFLRLALPLHVLPSAHPCANSRPVFAPPPECEMTRRFEAEDSEGSNDAISRRGGGAEGLSATASADGGHSGRAASVLAESNWHFPWAAPGQEVPRWT</sequence>
<evidence type="ECO:0000313" key="2">
    <source>
        <dbReference type="EMBL" id="ROT68488.1"/>
    </source>
</evidence>
<feature type="compositionally biased region" description="Pro residues" evidence="1">
    <location>
        <begin position="253"/>
        <end position="269"/>
    </location>
</feature>
<dbReference type="EMBL" id="QCYY01002660">
    <property type="protein sequence ID" value="ROT68488.1"/>
    <property type="molecule type" value="Genomic_DNA"/>
</dbReference>
<dbReference type="Proteomes" id="UP000283509">
    <property type="component" value="Unassembled WGS sequence"/>
</dbReference>
<organism evidence="2 3">
    <name type="scientific">Penaeus vannamei</name>
    <name type="common">Whiteleg shrimp</name>
    <name type="synonym">Litopenaeus vannamei</name>
    <dbReference type="NCBI Taxonomy" id="6689"/>
    <lineage>
        <taxon>Eukaryota</taxon>
        <taxon>Metazoa</taxon>
        <taxon>Ecdysozoa</taxon>
        <taxon>Arthropoda</taxon>
        <taxon>Crustacea</taxon>
        <taxon>Multicrustacea</taxon>
        <taxon>Malacostraca</taxon>
        <taxon>Eumalacostraca</taxon>
        <taxon>Eucarida</taxon>
        <taxon>Decapoda</taxon>
        <taxon>Dendrobranchiata</taxon>
        <taxon>Penaeoidea</taxon>
        <taxon>Penaeidae</taxon>
        <taxon>Penaeus</taxon>
    </lineage>
</organism>
<evidence type="ECO:0000256" key="1">
    <source>
        <dbReference type="SAM" id="MobiDB-lite"/>
    </source>
</evidence>
<reference evidence="2 3" key="1">
    <citation type="submission" date="2018-04" db="EMBL/GenBank/DDBJ databases">
        <authorList>
            <person name="Zhang X."/>
            <person name="Yuan J."/>
            <person name="Li F."/>
            <person name="Xiang J."/>
        </authorList>
    </citation>
    <scope>NUCLEOTIDE SEQUENCE [LARGE SCALE GENOMIC DNA]</scope>
    <source>
        <tissue evidence="2">Muscle</tissue>
    </source>
</reference>
<feature type="region of interest" description="Disordered" evidence="1">
    <location>
        <begin position="344"/>
        <end position="378"/>
    </location>
</feature>
<accession>A0A423SWJ2</accession>
<proteinExistence type="predicted"/>
<feature type="region of interest" description="Disordered" evidence="1">
    <location>
        <begin position="24"/>
        <end position="76"/>
    </location>
</feature>
<gene>
    <name evidence="2" type="ORF">C7M84_013346</name>
</gene>
<protein>
    <submittedName>
        <fullName evidence="2">Uncharacterized protein</fullName>
    </submittedName>
</protein>
<reference evidence="2 3" key="2">
    <citation type="submission" date="2019-01" db="EMBL/GenBank/DDBJ databases">
        <title>The decoding of complex shrimp genome reveals the adaptation for benthos swimmer, frequently molting mechanism and breeding impact on genome.</title>
        <authorList>
            <person name="Sun Y."/>
            <person name="Gao Y."/>
            <person name="Yu Y."/>
        </authorList>
    </citation>
    <scope>NUCLEOTIDE SEQUENCE [LARGE SCALE GENOMIC DNA]</scope>
    <source>
        <tissue evidence="2">Muscle</tissue>
    </source>
</reference>
<comment type="caution">
    <text evidence="2">The sequence shown here is derived from an EMBL/GenBank/DDBJ whole genome shotgun (WGS) entry which is preliminary data.</text>
</comment>
<feature type="compositionally biased region" description="Low complexity" evidence="1">
    <location>
        <begin position="233"/>
        <end position="252"/>
    </location>
</feature>
<keyword evidence="3" id="KW-1185">Reference proteome</keyword>
<feature type="region of interest" description="Disordered" evidence="1">
    <location>
        <begin position="233"/>
        <end position="292"/>
    </location>
</feature>
<name>A0A423SWJ2_PENVA</name>
<dbReference type="AlphaFoldDB" id="A0A423SWJ2"/>
<evidence type="ECO:0000313" key="3">
    <source>
        <dbReference type="Proteomes" id="UP000283509"/>
    </source>
</evidence>